<evidence type="ECO:0000256" key="1">
    <source>
        <dbReference type="ARBA" id="ARBA00022737"/>
    </source>
</evidence>
<protein>
    <submittedName>
        <fullName evidence="3">Uncharacterized protein</fullName>
    </submittedName>
</protein>
<feature type="region of interest" description="Disordered" evidence="2">
    <location>
        <begin position="479"/>
        <end position="519"/>
    </location>
</feature>
<dbReference type="OrthoDB" id="185373at2759"/>
<dbReference type="PANTHER" id="PTHR47942">
    <property type="entry name" value="TETRATRICOPEPTIDE REPEAT (TPR)-LIKE SUPERFAMILY PROTEIN-RELATED"/>
    <property type="match status" value="1"/>
</dbReference>
<gene>
    <name evidence="3" type="ORF">CPB83DRAFT_853220</name>
</gene>
<evidence type="ECO:0000313" key="4">
    <source>
        <dbReference type="Proteomes" id="UP000807306"/>
    </source>
</evidence>
<keyword evidence="4" id="KW-1185">Reference proteome</keyword>
<dbReference type="EMBL" id="MU157848">
    <property type="protein sequence ID" value="KAF9529097.1"/>
    <property type="molecule type" value="Genomic_DNA"/>
</dbReference>
<accession>A0A9P6JQ14</accession>
<dbReference type="InterPro" id="IPR051222">
    <property type="entry name" value="PPR/CCM1_RNA-binding"/>
</dbReference>
<name>A0A9P6JQ14_9AGAR</name>
<feature type="compositionally biased region" description="Basic and acidic residues" evidence="2">
    <location>
        <begin position="823"/>
        <end position="834"/>
    </location>
</feature>
<comment type="caution">
    <text evidence="3">The sequence shown here is derived from an EMBL/GenBank/DDBJ whole genome shotgun (WGS) entry which is preliminary data.</text>
</comment>
<evidence type="ECO:0000256" key="2">
    <source>
        <dbReference type="SAM" id="MobiDB-lite"/>
    </source>
</evidence>
<evidence type="ECO:0000313" key="3">
    <source>
        <dbReference type="EMBL" id="KAF9529097.1"/>
    </source>
</evidence>
<reference evidence="3" key="1">
    <citation type="submission" date="2020-11" db="EMBL/GenBank/DDBJ databases">
        <authorList>
            <consortium name="DOE Joint Genome Institute"/>
            <person name="Ahrendt S."/>
            <person name="Riley R."/>
            <person name="Andreopoulos W."/>
            <person name="Labutti K."/>
            <person name="Pangilinan J."/>
            <person name="Ruiz-Duenas F.J."/>
            <person name="Barrasa J.M."/>
            <person name="Sanchez-Garcia M."/>
            <person name="Camarero S."/>
            <person name="Miyauchi S."/>
            <person name="Serrano A."/>
            <person name="Linde D."/>
            <person name="Babiker R."/>
            <person name="Drula E."/>
            <person name="Ayuso-Fernandez I."/>
            <person name="Pacheco R."/>
            <person name="Padilla G."/>
            <person name="Ferreira P."/>
            <person name="Barriuso J."/>
            <person name="Kellner H."/>
            <person name="Castanera R."/>
            <person name="Alfaro M."/>
            <person name="Ramirez L."/>
            <person name="Pisabarro A.G."/>
            <person name="Kuo A."/>
            <person name="Tritt A."/>
            <person name="Lipzen A."/>
            <person name="He G."/>
            <person name="Yan M."/>
            <person name="Ng V."/>
            <person name="Cullen D."/>
            <person name="Martin F."/>
            <person name="Rosso M.-N."/>
            <person name="Henrissat B."/>
            <person name="Hibbett D."/>
            <person name="Martinez A.T."/>
            <person name="Grigoriev I.V."/>
        </authorList>
    </citation>
    <scope>NUCLEOTIDE SEQUENCE</scope>
    <source>
        <strain evidence="3">CBS 506.95</strain>
    </source>
</reference>
<feature type="region of interest" description="Disordered" evidence="2">
    <location>
        <begin position="678"/>
        <end position="704"/>
    </location>
</feature>
<sequence>MFRNARRYFSTARRFVNKFYEETKDPLFRKVLFKSPTIPPDSPWFLATHNIQTSMEANGVLVDCVFTHIQNENLNLKHTAPLLVLTALQLSRFNLLLPLQRVLQTFITTTDVSEVHFNMFLQALSMNPTPSPEAADLVVTLLNTMSARHLKLAPQTYAALLRDRYVTLQLTKHLHTRMVQEGTYIPTVRQLENFLRVFAKNGAIHDARAYWEAIEATESEGGGARANTRILNAQAKKMDAFEFLKAMKESNLDSSFTELSYRASTTESLPKDATPPAQFTPRPIYTSTAALHVSAKDRTTPTDRILRSFFLLSNPTHSRLSHSTRLPTRSPSPTTATYTILVRSLLHRNQPRLACIFFSKLCKSSLVLDNAALSAGIEAFVRNGEPHEAFALLEKYSWKPGIRAVFANPEAPLSNLNATSAQVEPMQSFAILTIPLRKSKKTLKLSPRVLPPHQPAIRISTQTINNFFRVLLSQRSSTQIPSSGASTSSSISHSNSFINSRHPPQPGRSPDSGRAPSSHQHLRPDVVLQLFTQMSTLYGSQCTPNSHTLRLVIKAGLLGMQLDDTLVGKLRELGLDKGLGIKVLQTIGLGKLFPGLTPLPPFKTLPAMMYGTIDHRPYTEREQALLDILSIVGHPSRGGMRRYMSSMTHNGQSPIEFVRQVWADICWAMGEEVSKMKGSEERNVLEGIEPPARAVRANPEDDAGDSGSLGFGLGLGFNSTLHSSSNEAGSSTSSLSNRYPSLVPTPSTFHSYIYLLGLASRAPEISLALGWMKELGIQPKKETLAVALVFWSEVTVGSPLRTGSGRVPTFDGPEQIPSNNKRLSREGQEPQDHFEDLEGPQYHALERWLTSWIGQENMPGWKMMRHWRGVVRKIRS</sequence>
<keyword evidence="1" id="KW-0677">Repeat</keyword>
<proteinExistence type="predicted"/>
<organism evidence="3 4">
    <name type="scientific">Crepidotus variabilis</name>
    <dbReference type="NCBI Taxonomy" id="179855"/>
    <lineage>
        <taxon>Eukaryota</taxon>
        <taxon>Fungi</taxon>
        <taxon>Dikarya</taxon>
        <taxon>Basidiomycota</taxon>
        <taxon>Agaricomycotina</taxon>
        <taxon>Agaricomycetes</taxon>
        <taxon>Agaricomycetidae</taxon>
        <taxon>Agaricales</taxon>
        <taxon>Agaricineae</taxon>
        <taxon>Crepidotaceae</taxon>
        <taxon>Crepidotus</taxon>
    </lineage>
</organism>
<dbReference type="Proteomes" id="UP000807306">
    <property type="component" value="Unassembled WGS sequence"/>
</dbReference>
<feature type="region of interest" description="Disordered" evidence="2">
    <location>
        <begin position="803"/>
        <end position="834"/>
    </location>
</feature>
<dbReference type="AlphaFoldDB" id="A0A9P6JQ14"/>
<dbReference type="InterPro" id="IPR011990">
    <property type="entry name" value="TPR-like_helical_dom_sf"/>
</dbReference>
<dbReference type="Gene3D" id="1.25.40.10">
    <property type="entry name" value="Tetratricopeptide repeat domain"/>
    <property type="match status" value="1"/>
</dbReference>
<feature type="compositionally biased region" description="Low complexity" evidence="2">
    <location>
        <begin position="479"/>
        <end position="500"/>
    </location>
</feature>